<feature type="coiled-coil region" evidence="1">
    <location>
        <begin position="28"/>
        <end position="55"/>
    </location>
</feature>
<feature type="signal peptide" evidence="2">
    <location>
        <begin position="1"/>
        <end position="16"/>
    </location>
</feature>
<evidence type="ECO:0000256" key="2">
    <source>
        <dbReference type="SAM" id="SignalP"/>
    </source>
</evidence>
<name>A0A7M1S181_9BACT</name>
<protein>
    <recommendedName>
        <fullName evidence="5">DUF2059 domain-containing protein</fullName>
    </recommendedName>
</protein>
<evidence type="ECO:0000313" key="3">
    <source>
        <dbReference type="EMBL" id="QOR61004.1"/>
    </source>
</evidence>
<dbReference type="AlphaFoldDB" id="A0A7M1S181"/>
<keyword evidence="1" id="KW-0175">Coiled coil</keyword>
<keyword evidence="4" id="KW-1185">Reference proteome</keyword>
<evidence type="ECO:0008006" key="5">
    <source>
        <dbReference type="Google" id="ProtNLM"/>
    </source>
</evidence>
<accession>A0A7M1S181</accession>
<evidence type="ECO:0000313" key="4">
    <source>
        <dbReference type="Proteomes" id="UP000595074"/>
    </source>
</evidence>
<keyword evidence="2" id="KW-0732">Signal</keyword>
<reference evidence="3 4" key="1">
    <citation type="submission" date="2020-10" db="EMBL/GenBank/DDBJ databases">
        <title>The genome of sulfurovum sp.</title>
        <authorList>
            <person name="Xie S."/>
            <person name="Shao Z."/>
            <person name="Jiang L."/>
        </authorList>
    </citation>
    <scope>NUCLEOTIDE SEQUENCE [LARGE SCALE GENOMIC DNA]</scope>
    <source>
        <strain evidence="3 4">ST-419</strain>
    </source>
</reference>
<dbReference type="EMBL" id="CP063164">
    <property type="protein sequence ID" value="QOR61004.1"/>
    <property type="molecule type" value="Genomic_DNA"/>
</dbReference>
<feature type="chain" id="PRO_5029884289" description="DUF2059 domain-containing protein" evidence="2">
    <location>
        <begin position="17"/>
        <end position="250"/>
    </location>
</feature>
<proteinExistence type="predicted"/>
<dbReference type="KEGG" id="sinu:IMZ28_05920"/>
<evidence type="ECO:0000256" key="1">
    <source>
        <dbReference type="SAM" id="Coils"/>
    </source>
</evidence>
<organism evidence="3 4">
    <name type="scientific">Sulfurovum indicum</name>
    <dbReference type="NCBI Taxonomy" id="2779528"/>
    <lineage>
        <taxon>Bacteria</taxon>
        <taxon>Pseudomonadati</taxon>
        <taxon>Campylobacterota</taxon>
        <taxon>Epsilonproteobacteria</taxon>
        <taxon>Campylobacterales</taxon>
        <taxon>Sulfurovaceae</taxon>
        <taxon>Sulfurovum</taxon>
    </lineage>
</organism>
<sequence>MKKILLSILLSTLLFAATPEQVDRYLSISNADEQLVELETQFSRMQTNLNSISKEEDTQSYDMQLLSIRFKEYLQKHLSEDEMDEILNLYKNVILLQFVSATAEEVSDPKEAEAYVKKLETDPESHMRIELVKKISHEMYDKESMVLMFDNLMKPLLENAQGGDKLDPEMLKKSREAYVKRMIEETENETLYATRDFTFEELEALEKIAREPVIDKESKAVFGATAYALEEFFLSLAKRYDIKKHQPGNH</sequence>
<dbReference type="RefSeq" id="WP_197547675.1">
    <property type="nucleotide sequence ID" value="NZ_CP063164.1"/>
</dbReference>
<gene>
    <name evidence="3" type="ORF">IMZ28_05920</name>
</gene>
<dbReference type="Proteomes" id="UP000595074">
    <property type="component" value="Chromosome"/>
</dbReference>